<dbReference type="PROSITE" id="PS50994">
    <property type="entry name" value="INTEGRASE"/>
    <property type="match status" value="1"/>
</dbReference>
<dbReference type="SUPFAM" id="SSF53098">
    <property type="entry name" value="Ribonuclease H-like"/>
    <property type="match status" value="1"/>
</dbReference>
<evidence type="ECO:0000256" key="1">
    <source>
        <dbReference type="ARBA" id="ARBA00022884"/>
    </source>
</evidence>
<dbReference type="InterPro" id="IPR050951">
    <property type="entry name" value="Retrovirus_Pol_polyprotein"/>
</dbReference>
<dbReference type="PANTHER" id="PTHR37984:SF15">
    <property type="entry name" value="INTEGRASE CATALYTIC DOMAIN-CONTAINING PROTEIN"/>
    <property type="match status" value="1"/>
</dbReference>
<accession>A0A9Q3H2E0</accession>
<dbReference type="GO" id="GO:0015074">
    <property type="term" value="P:DNA integration"/>
    <property type="evidence" value="ECO:0007669"/>
    <property type="project" value="InterPro"/>
</dbReference>
<keyword evidence="1" id="KW-0694">RNA-binding</keyword>
<dbReference type="InterPro" id="IPR036397">
    <property type="entry name" value="RNaseH_sf"/>
</dbReference>
<dbReference type="Proteomes" id="UP000765509">
    <property type="component" value="Unassembled WGS sequence"/>
</dbReference>
<gene>
    <name evidence="3" type="ORF">O181_029038</name>
</gene>
<reference evidence="3" key="1">
    <citation type="submission" date="2021-03" db="EMBL/GenBank/DDBJ databases">
        <title>Draft genome sequence of rust myrtle Austropuccinia psidii MF-1, a brazilian biotype.</title>
        <authorList>
            <person name="Quecine M.C."/>
            <person name="Pachon D.M.R."/>
            <person name="Bonatelli M.L."/>
            <person name="Correr F.H."/>
            <person name="Franceschini L.M."/>
            <person name="Leite T.F."/>
            <person name="Margarido G.R.A."/>
            <person name="Almeida C.A."/>
            <person name="Ferrarezi J.A."/>
            <person name="Labate C.A."/>
        </authorList>
    </citation>
    <scope>NUCLEOTIDE SEQUENCE</scope>
    <source>
        <strain evidence="3">MF-1</strain>
    </source>
</reference>
<evidence type="ECO:0000313" key="4">
    <source>
        <dbReference type="Proteomes" id="UP000765509"/>
    </source>
</evidence>
<dbReference type="AlphaFoldDB" id="A0A9Q3H2E0"/>
<dbReference type="GO" id="GO:0005634">
    <property type="term" value="C:nucleus"/>
    <property type="evidence" value="ECO:0007669"/>
    <property type="project" value="UniProtKB-ARBA"/>
</dbReference>
<dbReference type="OrthoDB" id="3863715at2759"/>
<comment type="caution">
    <text evidence="3">The sequence shown here is derived from an EMBL/GenBank/DDBJ whole genome shotgun (WGS) entry which is preliminary data.</text>
</comment>
<organism evidence="3 4">
    <name type="scientific">Austropuccinia psidii MF-1</name>
    <dbReference type="NCBI Taxonomy" id="1389203"/>
    <lineage>
        <taxon>Eukaryota</taxon>
        <taxon>Fungi</taxon>
        <taxon>Dikarya</taxon>
        <taxon>Basidiomycota</taxon>
        <taxon>Pucciniomycotina</taxon>
        <taxon>Pucciniomycetes</taxon>
        <taxon>Pucciniales</taxon>
        <taxon>Sphaerophragmiaceae</taxon>
        <taxon>Austropuccinia</taxon>
    </lineage>
</organism>
<dbReference type="InterPro" id="IPR001584">
    <property type="entry name" value="Integrase_cat-core"/>
</dbReference>
<proteinExistence type="predicted"/>
<dbReference type="EMBL" id="AVOT02010019">
    <property type="protein sequence ID" value="MBW0489323.1"/>
    <property type="molecule type" value="Genomic_DNA"/>
</dbReference>
<dbReference type="GO" id="GO:0003723">
    <property type="term" value="F:RNA binding"/>
    <property type="evidence" value="ECO:0007669"/>
    <property type="project" value="UniProtKB-KW"/>
</dbReference>
<feature type="domain" description="Integrase catalytic" evidence="2">
    <location>
        <begin position="34"/>
        <end position="193"/>
    </location>
</feature>
<evidence type="ECO:0000259" key="2">
    <source>
        <dbReference type="PROSITE" id="PS50994"/>
    </source>
</evidence>
<keyword evidence="4" id="KW-1185">Reference proteome</keyword>
<protein>
    <recommendedName>
        <fullName evidence="2">Integrase catalytic domain-containing protein</fullName>
    </recommendedName>
</protein>
<evidence type="ECO:0000313" key="3">
    <source>
        <dbReference type="EMBL" id="MBW0489323.1"/>
    </source>
</evidence>
<dbReference type="PANTHER" id="PTHR37984">
    <property type="entry name" value="PROTEIN CBG26694"/>
    <property type="match status" value="1"/>
</dbReference>
<sequence length="224" mass="26565">MNQIIEDYVSSCQQCSRNKNINHKKFSLLKPSKIQSGPWNHLSMDFITQFPLLKNSDYILVVMDRFSKIEILIQTYSTITAPYLCQIFISHVFSKHDLPVSIVSDRGSLFVSSFWTQLCQKVKISRDLSASFNHERDGQTERLIHILEQYLWMYSSCHKYDWNIWLPLPEFAYNDVEHSSKKQSTFLTIYERSNRFDLIHISKKHLPDINKQNSNEYSKFLRKN</sequence>
<dbReference type="InterPro" id="IPR012337">
    <property type="entry name" value="RNaseH-like_sf"/>
</dbReference>
<dbReference type="Gene3D" id="3.30.420.10">
    <property type="entry name" value="Ribonuclease H-like superfamily/Ribonuclease H"/>
    <property type="match status" value="1"/>
</dbReference>
<dbReference type="Pfam" id="PF00665">
    <property type="entry name" value="rve"/>
    <property type="match status" value="1"/>
</dbReference>
<name>A0A9Q3H2E0_9BASI</name>